<dbReference type="AlphaFoldDB" id="A0A0G4KG63"/>
<sequence length="62" mass="7165">MNQGDSDSEGETPSSEGPYEDRYEQETIMFYGNDDLQPTDEDVKDPANRERLEWYGMLEAVL</sequence>
<organism evidence="2 3">
    <name type="scientific">Verticillium longisporum</name>
    <name type="common">Verticillium dahliae var. longisporum</name>
    <dbReference type="NCBI Taxonomy" id="100787"/>
    <lineage>
        <taxon>Eukaryota</taxon>
        <taxon>Fungi</taxon>
        <taxon>Dikarya</taxon>
        <taxon>Ascomycota</taxon>
        <taxon>Pezizomycotina</taxon>
        <taxon>Sordariomycetes</taxon>
        <taxon>Hypocreomycetidae</taxon>
        <taxon>Glomerellales</taxon>
        <taxon>Plectosphaerellaceae</taxon>
        <taxon>Verticillium</taxon>
    </lineage>
</organism>
<gene>
    <name evidence="2" type="ORF">BN1723_020782</name>
</gene>
<dbReference type="EMBL" id="CVQI01000217">
    <property type="protein sequence ID" value="CRJ92401.1"/>
    <property type="molecule type" value="Genomic_DNA"/>
</dbReference>
<evidence type="ECO:0000256" key="1">
    <source>
        <dbReference type="SAM" id="MobiDB-lite"/>
    </source>
</evidence>
<accession>A0A0G4KG63</accession>
<name>A0A0G4KG63_VERLO</name>
<dbReference type="Proteomes" id="UP000045706">
    <property type="component" value="Unassembled WGS sequence"/>
</dbReference>
<evidence type="ECO:0000313" key="2">
    <source>
        <dbReference type="EMBL" id="CRJ92401.1"/>
    </source>
</evidence>
<feature type="non-terminal residue" evidence="2">
    <location>
        <position position="62"/>
    </location>
</feature>
<feature type="region of interest" description="Disordered" evidence="1">
    <location>
        <begin position="1"/>
        <end position="26"/>
    </location>
</feature>
<proteinExistence type="predicted"/>
<feature type="compositionally biased region" description="Acidic residues" evidence="1">
    <location>
        <begin position="1"/>
        <end position="10"/>
    </location>
</feature>
<reference evidence="3" key="1">
    <citation type="submission" date="2015-05" db="EMBL/GenBank/DDBJ databases">
        <authorList>
            <person name="Fogelqvist Johan"/>
        </authorList>
    </citation>
    <scope>NUCLEOTIDE SEQUENCE [LARGE SCALE GENOMIC DNA]</scope>
</reference>
<protein>
    <submittedName>
        <fullName evidence="2">Uncharacterized protein</fullName>
    </submittedName>
</protein>
<evidence type="ECO:0000313" key="3">
    <source>
        <dbReference type="Proteomes" id="UP000045706"/>
    </source>
</evidence>